<gene>
    <name evidence="1" type="ORF">LCGC14_2311050</name>
</gene>
<dbReference type="AlphaFoldDB" id="A0A0F9CL60"/>
<dbReference type="EMBL" id="LAZR01032798">
    <property type="protein sequence ID" value="KKL49884.1"/>
    <property type="molecule type" value="Genomic_DNA"/>
</dbReference>
<comment type="caution">
    <text evidence="1">The sequence shown here is derived from an EMBL/GenBank/DDBJ whole genome shotgun (WGS) entry which is preliminary data.</text>
</comment>
<feature type="non-terminal residue" evidence="1">
    <location>
        <position position="1"/>
    </location>
</feature>
<reference evidence="1" key="1">
    <citation type="journal article" date="2015" name="Nature">
        <title>Complex archaea that bridge the gap between prokaryotes and eukaryotes.</title>
        <authorList>
            <person name="Spang A."/>
            <person name="Saw J.H."/>
            <person name="Jorgensen S.L."/>
            <person name="Zaremba-Niedzwiedzka K."/>
            <person name="Martijn J."/>
            <person name="Lind A.E."/>
            <person name="van Eijk R."/>
            <person name="Schleper C."/>
            <person name="Guy L."/>
            <person name="Ettema T.J."/>
        </authorList>
    </citation>
    <scope>NUCLEOTIDE SEQUENCE</scope>
</reference>
<protein>
    <submittedName>
        <fullName evidence="1">Uncharacterized protein</fullName>
    </submittedName>
</protein>
<organism evidence="1">
    <name type="scientific">marine sediment metagenome</name>
    <dbReference type="NCBI Taxonomy" id="412755"/>
    <lineage>
        <taxon>unclassified sequences</taxon>
        <taxon>metagenomes</taxon>
        <taxon>ecological metagenomes</taxon>
    </lineage>
</organism>
<evidence type="ECO:0000313" key="1">
    <source>
        <dbReference type="EMBL" id="KKL49884.1"/>
    </source>
</evidence>
<name>A0A0F9CL60_9ZZZZ</name>
<accession>A0A0F9CL60</accession>
<proteinExistence type="predicted"/>
<sequence length="48" mass="5255">LHDSNAMDKTLSGDAYPISPIVPCLAMTKTTSMCLLKARPTLRDRFAC</sequence>